<name>A0ABY9RMB1_9BURK</name>
<protein>
    <submittedName>
        <fullName evidence="2">Uncharacterized protein</fullName>
    </submittedName>
</protein>
<dbReference type="EMBL" id="CP133720">
    <property type="protein sequence ID" value="WMW81825.1"/>
    <property type="molecule type" value="Genomic_DNA"/>
</dbReference>
<reference evidence="2" key="1">
    <citation type="submission" date="2023-09" db="EMBL/GenBank/DDBJ databases">
        <title>Undibacterium sp. 20NA77.5 isolated from freshwater.</title>
        <authorList>
            <person name="Le V."/>
            <person name="Ko S.-R."/>
            <person name="Ahn C.-Y."/>
            <person name="Oh H.-M."/>
        </authorList>
    </citation>
    <scope>NUCLEOTIDE SEQUENCE</scope>
    <source>
        <strain evidence="2">20NA77.5</strain>
    </source>
</reference>
<evidence type="ECO:0000313" key="3">
    <source>
        <dbReference type="Proteomes" id="UP001181355"/>
    </source>
</evidence>
<evidence type="ECO:0000256" key="1">
    <source>
        <dbReference type="SAM" id="SignalP"/>
    </source>
</evidence>
<feature type="signal peptide" evidence="1">
    <location>
        <begin position="1"/>
        <end position="26"/>
    </location>
</feature>
<sequence>MQTKKLRLLFSVISLVCLCGASTATAATPIKKFSAPDFSGDYTCTGNDANEGAYQASVHLELKPKHSQGQFGAYRFTLEVPGFGTYPGHAASKGKMMAIYFANTDPTTKDYGTGIAEFKKNRHGKWSFSKYYFEPEYKGGNFGFESCTQN</sequence>
<proteinExistence type="predicted"/>
<keyword evidence="1" id="KW-0732">Signal</keyword>
<evidence type="ECO:0000313" key="2">
    <source>
        <dbReference type="EMBL" id="WMW81825.1"/>
    </source>
</evidence>
<accession>A0ABY9RMB1</accession>
<dbReference type="Proteomes" id="UP001181355">
    <property type="component" value="Chromosome"/>
</dbReference>
<dbReference type="RefSeq" id="WP_309483302.1">
    <property type="nucleotide sequence ID" value="NZ_CP133720.1"/>
</dbReference>
<keyword evidence="3" id="KW-1185">Reference proteome</keyword>
<feature type="chain" id="PRO_5045702058" evidence="1">
    <location>
        <begin position="27"/>
        <end position="150"/>
    </location>
</feature>
<gene>
    <name evidence="2" type="ORF">RF679_05960</name>
</gene>
<organism evidence="2 3">
    <name type="scientific">Undibacterium cyanobacteriorum</name>
    <dbReference type="NCBI Taxonomy" id="3073561"/>
    <lineage>
        <taxon>Bacteria</taxon>
        <taxon>Pseudomonadati</taxon>
        <taxon>Pseudomonadota</taxon>
        <taxon>Betaproteobacteria</taxon>
        <taxon>Burkholderiales</taxon>
        <taxon>Oxalobacteraceae</taxon>
        <taxon>Undibacterium</taxon>
    </lineage>
</organism>